<protein>
    <submittedName>
        <fullName evidence="1">Uncharacterized protein</fullName>
    </submittedName>
</protein>
<reference evidence="1 2" key="1">
    <citation type="submission" date="2015-08" db="EMBL/GenBank/DDBJ databases">
        <title>Genome sequencing of Penicillium nordicum.</title>
        <authorList>
            <person name="Nguyen H.D."/>
            <person name="Seifert K.A."/>
        </authorList>
    </citation>
    <scope>NUCLEOTIDE SEQUENCE [LARGE SCALE GENOMIC DNA]</scope>
    <source>
        <strain evidence="1 2">DAOMC 185683</strain>
    </source>
</reference>
<dbReference type="EMBL" id="LHQQ01000012">
    <property type="protein sequence ID" value="KOS47752.1"/>
    <property type="molecule type" value="Genomic_DNA"/>
</dbReference>
<gene>
    <name evidence="1" type="ORF">ACN38_g1265</name>
</gene>
<name>A0A0M9WK03_9EURO</name>
<comment type="caution">
    <text evidence="1">The sequence shown here is derived from an EMBL/GenBank/DDBJ whole genome shotgun (WGS) entry which is preliminary data.</text>
</comment>
<evidence type="ECO:0000313" key="2">
    <source>
        <dbReference type="Proteomes" id="UP000037696"/>
    </source>
</evidence>
<evidence type="ECO:0000313" key="1">
    <source>
        <dbReference type="EMBL" id="KOS47752.1"/>
    </source>
</evidence>
<organism evidence="1 2">
    <name type="scientific">Penicillium nordicum</name>
    <dbReference type="NCBI Taxonomy" id="229535"/>
    <lineage>
        <taxon>Eukaryota</taxon>
        <taxon>Fungi</taxon>
        <taxon>Dikarya</taxon>
        <taxon>Ascomycota</taxon>
        <taxon>Pezizomycotina</taxon>
        <taxon>Eurotiomycetes</taxon>
        <taxon>Eurotiomycetidae</taxon>
        <taxon>Eurotiales</taxon>
        <taxon>Aspergillaceae</taxon>
        <taxon>Penicillium</taxon>
    </lineage>
</organism>
<sequence>MSIWLQILIRSQEKREPCNCIGGLSCWRKGKRRRGRGDYLASSPVKQGQVTLILPDSVSHFLPRTIILSGETTSKWMVECEILD</sequence>
<accession>A0A0M9WK03</accession>
<keyword evidence="2" id="KW-1185">Reference proteome</keyword>
<dbReference type="Proteomes" id="UP000037696">
    <property type="component" value="Unassembled WGS sequence"/>
</dbReference>
<dbReference type="AlphaFoldDB" id="A0A0M9WK03"/>
<proteinExistence type="predicted"/>